<comment type="caution">
    <text evidence="2">The sequence shown here is derived from an EMBL/GenBank/DDBJ whole genome shotgun (WGS) entry which is preliminary data.</text>
</comment>
<evidence type="ECO:0000313" key="4">
    <source>
        <dbReference type="Proteomes" id="UP000663891"/>
    </source>
</evidence>
<reference evidence="2" key="1">
    <citation type="submission" date="2021-02" db="EMBL/GenBank/DDBJ databases">
        <authorList>
            <person name="Nowell W R."/>
        </authorList>
    </citation>
    <scope>NUCLEOTIDE SEQUENCE</scope>
</reference>
<sequence>MTTTGKESITLMLTATTGPLTTTTTEPSSTITTTTTTIESSTTTTTESSTTTTTEPSTTTTTEPSSTITTTTTTIESSTTTTTESSTTTTTETSTTTTTEPSSTITTTTTTIESSTTTTTESSTTTTTEPSTTPPVLISLASIYEIIYGIHGTKINQDSQASEPGESLNQYHPSAPPANACDGDTSTKYLHFGWCQSDQWEVYCGLDTGFYLELKRGASLVTGLQICTANDRESRDPLTVSLEGSNQSGSSLTLGSSWNLIYNGPSGLETDPGRLTCGIMQLINNSIEYKSYRFLVSSKRDIENSVQYSELKLFGY</sequence>
<feature type="region of interest" description="Disordered" evidence="1">
    <location>
        <begin position="1"/>
        <end position="134"/>
    </location>
</feature>
<protein>
    <submittedName>
        <fullName evidence="2">Uncharacterized protein</fullName>
    </submittedName>
</protein>
<name>A0A815KII6_9BILA</name>
<dbReference type="Proteomes" id="UP000663881">
    <property type="component" value="Unassembled WGS sequence"/>
</dbReference>
<evidence type="ECO:0000313" key="3">
    <source>
        <dbReference type="EMBL" id="CAF3982960.1"/>
    </source>
</evidence>
<dbReference type="EMBL" id="CAJOAY010002830">
    <property type="protein sequence ID" value="CAF3982960.1"/>
    <property type="molecule type" value="Genomic_DNA"/>
</dbReference>
<feature type="compositionally biased region" description="Low complexity" evidence="1">
    <location>
        <begin position="21"/>
        <end position="131"/>
    </location>
</feature>
<gene>
    <name evidence="3" type="ORF">OKA104_LOCUS28770</name>
    <name evidence="2" type="ORF">VCS650_LOCUS35980</name>
</gene>
<dbReference type="EMBL" id="CAJNON010000850">
    <property type="protein sequence ID" value="CAF1391573.1"/>
    <property type="molecule type" value="Genomic_DNA"/>
</dbReference>
<dbReference type="Proteomes" id="UP000663891">
    <property type="component" value="Unassembled WGS sequence"/>
</dbReference>
<accession>A0A815KII6</accession>
<feature type="region of interest" description="Disordered" evidence="1">
    <location>
        <begin position="156"/>
        <end position="179"/>
    </location>
</feature>
<feature type="compositionally biased region" description="Polar residues" evidence="1">
    <location>
        <begin position="156"/>
        <end position="172"/>
    </location>
</feature>
<feature type="compositionally biased region" description="Polar residues" evidence="1">
    <location>
        <begin position="1"/>
        <end position="20"/>
    </location>
</feature>
<evidence type="ECO:0000256" key="1">
    <source>
        <dbReference type="SAM" id="MobiDB-lite"/>
    </source>
</evidence>
<dbReference type="AlphaFoldDB" id="A0A815KII6"/>
<evidence type="ECO:0000313" key="2">
    <source>
        <dbReference type="EMBL" id="CAF1391573.1"/>
    </source>
</evidence>
<organism evidence="2 4">
    <name type="scientific">Adineta steineri</name>
    <dbReference type="NCBI Taxonomy" id="433720"/>
    <lineage>
        <taxon>Eukaryota</taxon>
        <taxon>Metazoa</taxon>
        <taxon>Spiralia</taxon>
        <taxon>Gnathifera</taxon>
        <taxon>Rotifera</taxon>
        <taxon>Eurotatoria</taxon>
        <taxon>Bdelloidea</taxon>
        <taxon>Adinetida</taxon>
        <taxon>Adinetidae</taxon>
        <taxon>Adineta</taxon>
    </lineage>
</organism>
<proteinExistence type="predicted"/>
<dbReference type="OrthoDB" id="10002667at2759"/>